<accession>A0A8E2JCP8</accession>
<dbReference type="SUPFAM" id="SSF48264">
    <property type="entry name" value="Cytochrome P450"/>
    <property type="match status" value="1"/>
</dbReference>
<dbReference type="OrthoDB" id="3934656at2759"/>
<dbReference type="GO" id="GO:0020037">
    <property type="term" value="F:heme binding"/>
    <property type="evidence" value="ECO:0007669"/>
    <property type="project" value="InterPro"/>
</dbReference>
<dbReference type="Proteomes" id="UP000250266">
    <property type="component" value="Unassembled WGS sequence"/>
</dbReference>
<keyword evidence="2" id="KW-1185">Reference proteome</keyword>
<gene>
    <name evidence="1" type="ORF">K432DRAFT_418539</name>
</gene>
<evidence type="ECO:0000313" key="1">
    <source>
        <dbReference type="EMBL" id="OCK77582.1"/>
    </source>
</evidence>
<sequence length="334" mass="38044">MKAMEAYFVFRVLDQIIHYRFFHPMSKFLGPFWVSVTRFWVAYHNVKADELKIGYALYKRHKGSVIRITLTLLVSNATKLPKVYSRRASKSKHYITDSFEFSSRRTRSFDFAPWAVYMAYNISSEIGFVKSGSDDVADFLKSTWTGEKCFIAKPSDASGISTLMRFRDKLIAERQRDIKAGKVGGVDLLQAFLDARTEDDEPLDMDADTPETAFQAMTCYAMSSPPIYAKLVSEIDAETCAAKPDAMPQSGGCALMHPCPSAPNIFLPLVGRDGMVLEGEYEPEVMEVTADALEFQPERWLESEERVREFGRWNMVFGYGARLFRGPLQFFQDF</sequence>
<dbReference type="InterPro" id="IPR036396">
    <property type="entry name" value="Cyt_P450_sf"/>
</dbReference>
<evidence type="ECO:0000313" key="2">
    <source>
        <dbReference type="Proteomes" id="UP000250266"/>
    </source>
</evidence>
<dbReference type="GO" id="GO:0005506">
    <property type="term" value="F:iron ion binding"/>
    <property type="evidence" value="ECO:0007669"/>
    <property type="project" value="InterPro"/>
</dbReference>
<dbReference type="Gene3D" id="1.10.630.10">
    <property type="entry name" value="Cytochrome P450"/>
    <property type="match status" value="1"/>
</dbReference>
<name>A0A8E2JCP8_9PEZI</name>
<dbReference type="EMBL" id="KV745116">
    <property type="protein sequence ID" value="OCK77582.1"/>
    <property type="molecule type" value="Genomic_DNA"/>
</dbReference>
<evidence type="ECO:0008006" key="3">
    <source>
        <dbReference type="Google" id="ProtNLM"/>
    </source>
</evidence>
<dbReference type="AlphaFoldDB" id="A0A8E2JCP8"/>
<protein>
    <recommendedName>
        <fullName evidence="3">Cytochrome P450</fullName>
    </recommendedName>
</protein>
<organism evidence="1 2">
    <name type="scientific">Lepidopterella palustris CBS 459.81</name>
    <dbReference type="NCBI Taxonomy" id="1314670"/>
    <lineage>
        <taxon>Eukaryota</taxon>
        <taxon>Fungi</taxon>
        <taxon>Dikarya</taxon>
        <taxon>Ascomycota</taxon>
        <taxon>Pezizomycotina</taxon>
        <taxon>Dothideomycetes</taxon>
        <taxon>Pleosporomycetidae</taxon>
        <taxon>Mytilinidiales</taxon>
        <taxon>Argynnaceae</taxon>
        <taxon>Lepidopterella</taxon>
    </lineage>
</organism>
<reference evidence="1 2" key="1">
    <citation type="journal article" date="2016" name="Nat. Commun.">
        <title>Ectomycorrhizal ecology is imprinted in the genome of the dominant symbiotic fungus Cenococcum geophilum.</title>
        <authorList>
            <consortium name="DOE Joint Genome Institute"/>
            <person name="Peter M."/>
            <person name="Kohler A."/>
            <person name="Ohm R.A."/>
            <person name="Kuo A."/>
            <person name="Krutzmann J."/>
            <person name="Morin E."/>
            <person name="Arend M."/>
            <person name="Barry K.W."/>
            <person name="Binder M."/>
            <person name="Choi C."/>
            <person name="Clum A."/>
            <person name="Copeland A."/>
            <person name="Grisel N."/>
            <person name="Haridas S."/>
            <person name="Kipfer T."/>
            <person name="LaButti K."/>
            <person name="Lindquist E."/>
            <person name="Lipzen A."/>
            <person name="Maire R."/>
            <person name="Meier B."/>
            <person name="Mihaltcheva S."/>
            <person name="Molinier V."/>
            <person name="Murat C."/>
            <person name="Poggeler S."/>
            <person name="Quandt C.A."/>
            <person name="Sperisen C."/>
            <person name="Tritt A."/>
            <person name="Tisserant E."/>
            <person name="Crous P.W."/>
            <person name="Henrissat B."/>
            <person name="Nehls U."/>
            <person name="Egli S."/>
            <person name="Spatafora J.W."/>
            <person name="Grigoriev I.V."/>
            <person name="Martin F.M."/>
        </authorList>
    </citation>
    <scope>NUCLEOTIDE SEQUENCE [LARGE SCALE GENOMIC DNA]</scope>
    <source>
        <strain evidence="1 2">CBS 459.81</strain>
    </source>
</reference>
<proteinExistence type="predicted"/>
<dbReference type="GO" id="GO:0016705">
    <property type="term" value="F:oxidoreductase activity, acting on paired donors, with incorporation or reduction of molecular oxygen"/>
    <property type="evidence" value="ECO:0007669"/>
    <property type="project" value="InterPro"/>
</dbReference>
<dbReference type="GO" id="GO:0004497">
    <property type="term" value="F:monooxygenase activity"/>
    <property type="evidence" value="ECO:0007669"/>
    <property type="project" value="InterPro"/>
</dbReference>